<dbReference type="Proteomes" id="UP000749646">
    <property type="component" value="Unassembled WGS sequence"/>
</dbReference>
<feature type="region of interest" description="Disordered" evidence="1">
    <location>
        <begin position="75"/>
        <end position="126"/>
    </location>
</feature>
<dbReference type="AlphaFoldDB" id="A0A9P6IR63"/>
<feature type="compositionally biased region" description="Polar residues" evidence="1">
    <location>
        <begin position="82"/>
        <end position="91"/>
    </location>
</feature>
<sequence length="446" mass="49794">RRSSVTPERTPLRIETANTDDGEYIVTPIHRSTLRGGSDGWEDDDYPDSIDSKLTSPFISPSQWDLQGTLITSTPKLKRTPIRSTPGITTRQRVKDLIGKGSSESPLGSPSSKKNTRSNHLLSPEQKQQTLIDRLEDLMHENDPSQVMTVAEDALKEEVRLLRRSQRKAERMTMTSAFATGLQESVGEDFEVQEDMNFVTVGLDDDHDHDASNDNNILQTPVKKKPNSPSLLGPIMPSTPTGRTPRPISTVISAIGAASRRNVNAPVSPFVRTPSKKTVDLFRLEDFGLPSSPFIGEGMSDRQNLISPVQLFEGTNEHPSIPSSSMATAAVPDIQPLNHRHAVDTISQKKQPDQEDAPVSVSQPLAKERAESKPPKLHKNAVENERRTEHMKEAGITERQLKMTVEEFHRHCTEEQIRLFELQAEAWIQQFQEQSDRVRSALLEGE</sequence>
<name>A0A9P6IR63_9FUNG</name>
<reference evidence="2" key="1">
    <citation type="journal article" date="2020" name="Fungal Divers.">
        <title>Resolving the Mortierellaceae phylogeny through synthesis of multi-gene phylogenetics and phylogenomics.</title>
        <authorList>
            <person name="Vandepol N."/>
            <person name="Liber J."/>
            <person name="Desiro A."/>
            <person name="Na H."/>
            <person name="Kennedy M."/>
            <person name="Barry K."/>
            <person name="Grigoriev I.V."/>
            <person name="Miller A.N."/>
            <person name="O'Donnell K."/>
            <person name="Stajich J.E."/>
            <person name="Bonito G."/>
        </authorList>
    </citation>
    <scope>NUCLEOTIDE SEQUENCE</scope>
    <source>
        <strain evidence="2">MES-2147</strain>
    </source>
</reference>
<dbReference type="OrthoDB" id="2196114at2759"/>
<evidence type="ECO:0000313" key="2">
    <source>
        <dbReference type="EMBL" id="KAF9944945.1"/>
    </source>
</evidence>
<feature type="region of interest" description="Disordered" evidence="1">
    <location>
        <begin position="31"/>
        <end position="50"/>
    </location>
</feature>
<accession>A0A9P6IR63</accession>
<feature type="non-terminal residue" evidence="2">
    <location>
        <position position="1"/>
    </location>
</feature>
<feature type="compositionally biased region" description="Low complexity" evidence="1">
    <location>
        <begin position="99"/>
        <end position="113"/>
    </location>
</feature>
<protein>
    <submittedName>
        <fullName evidence="2">Uncharacterized protein</fullName>
    </submittedName>
</protein>
<evidence type="ECO:0000313" key="3">
    <source>
        <dbReference type="Proteomes" id="UP000749646"/>
    </source>
</evidence>
<organism evidence="2 3">
    <name type="scientific">Modicella reniformis</name>
    <dbReference type="NCBI Taxonomy" id="1440133"/>
    <lineage>
        <taxon>Eukaryota</taxon>
        <taxon>Fungi</taxon>
        <taxon>Fungi incertae sedis</taxon>
        <taxon>Mucoromycota</taxon>
        <taxon>Mortierellomycotina</taxon>
        <taxon>Mortierellomycetes</taxon>
        <taxon>Mortierellales</taxon>
        <taxon>Mortierellaceae</taxon>
        <taxon>Modicella</taxon>
    </lineage>
</organism>
<dbReference type="EMBL" id="JAAAHW010008177">
    <property type="protein sequence ID" value="KAF9944945.1"/>
    <property type="molecule type" value="Genomic_DNA"/>
</dbReference>
<feature type="compositionally biased region" description="Basic and acidic residues" evidence="1">
    <location>
        <begin position="366"/>
        <end position="379"/>
    </location>
</feature>
<feature type="region of interest" description="Disordered" evidence="1">
    <location>
        <begin position="208"/>
        <end position="247"/>
    </location>
</feature>
<gene>
    <name evidence="2" type="ORF">BGZ65_011399</name>
</gene>
<proteinExistence type="predicted"/>
<keyword evidence="3" id="KW-1185">Reference proteome</keyword>
<evidence type="ECO:0000256" key="1">
    <source>
        <dbReference type="SAM" id="MobiDB-lite"/>
    </source>
</evidence>
<feature type="region of interest" description="Disordered" evidence="1">
    <location>
        <begin position="347"/>
        <end position="379"/>
    </location>
</feature>
<comment type="caution">
    <text evidence="2">The sequence shown here is derived from an EMBL/GenBank/DDBJ whole genome shotgun (WGS) entry which is preliminary data.</text>
</comment>